<dbReference type="Proteomes" id="UP000078113">
    <property type="component" value="Unassembled WGS sequence"/>
</dbReference>
<comment type="caution">
    <text evidence="1">The sequence shown here is derived from an EMBL/GenBank/DDBJ whole genome shotgun (WGS) entry which is preliminary data.</text>
</comment>
<dbReference type="Gene3D" id="3.40.50.150">
    <property type="entry name" value="Vaccinia Virus protein VP39"/>
    <property type="match status" value="1"/>
</dbReference>
<dbReference type="SUPFAM" id="SSF53335">
    <property type="entry name" value="S-adenosyl-L-methionine-dependent methyltransferases"/>
    <property type="match status" value="1"/>
</dbReference>
<dbReference type="EMBL" id="LWDG02000030">
    <property type="protein sequence ID" value="KAE8271004.1"/>
    <property type="molecule type" value="Genomic_DNA"/>
</dbReference>
<sequence length="326" mass="34977">MDSVLSQLTVESISAHLRGTGDDPTVQQAVHPVQIEHRLEIARRLFGSASGAAGLDINEKRVLEVGCGQGDMSIVLAEVVGEGGHVVAIDPAPLTYGAPMNLGQAQGVLKSSAVGSRLTFLRADVPTFFSSSSPAQELMSNSDLPFEAAVLAHCIFYFPSEAELLKTLTTLRRAGDIKHLCLAEWTLNASNPTAVPHLLAILAQSFLPKAEANVQTIFSPPQLKRLAESAGWKLKSESVIANPTIQDGRWEVDMTLDFQREREEEIKKAAAAASSAQDEDKDGEKTRNLKTFSTFCDSIRAHLPDPAGSAKGVTCVDVWTAVFEAA</sequence>
<dbReference type="AlphaFoldDB" id="A0A8X7T760"/>
<dbReference type="Pfam" id="PF13489">
    <property type="entry name" value="Methyltransf_23"/>
    <property type="match status" value="1"/>
</dbReference>
<reference evidence="1" key="1">
    <citation type="submission" date="2016-04" db="EMBL/GenBank/DDBJ databases">
        <authorList>
            <person name="Nguyen H.D."/>
            <person name="Samba Siva P."/>
            <person name="Cullis J."/>
            <person name="Levesque C.A."/>
            <person name="Hambleton S."/>
        </authorList>
    </citation>
    <scope>NUCLEOTIDE SEQUENCE</scope>
    <source>
        <strain evidence="1">DAOMC 236422</strain>
    </source>
</reference>
<name>A0A8X7T760_9BASI</name>
<dbReference type="CDD" id="cd02440">
    <property type="entry name" value="AdoMet_MTases"/>
    <property type="match status" value="1"/>
</dbReference>
<keyword evidence="2" id="KW-1185">Reference proteome</keyword>
<evidence type="ECO:0000313" key="1">
    <source>
        <dbReference type="EMBL" id="KAE8271004.1"/>
    </source>
</evidence>
<reference evidence="1" key="2">
    <citation type="journal article" date="2019" name="IMA Fungus">
        <title>Genome sequencing and comparison of five Tilletia species to identify candidate genes for the detection of regulated species infecting wheat.</title>
        <authorList>
            <person name="Nguyen H.D.T."/>
            <person name="Sultana T."/>
            <person name="Kesanakurti P."/>
            <person name="Hambleton S."/>
        </authorList>
    </citation>
    <scope>NUCLEOTIDE SEQUENCE</scope>
    <source>
        <strain evidence="1">DAOMC 236422</strain>
    </source>
</reference>
<dbReference type="InterPro" id="IPR029063">
    <property type="entry name" value="SAM-dependent_MTases_sf"/>
</dbReference>
<organism evidence="1 2">
    <name type="scientific">Tilletia walkeri</name>
    <dbReference type="NCBI Taxonomy" id="117179"/>
    <lineage>
        <taxon>Eukaryota</taxon>
        <taxon>Fungi</taxon>
        <taxon>Dikarya</taxon>
        <taxon>Basidiomycota</taxon>
        <taxon>Ustilaginomycotina</taxon>
        <taxon>Exobasidiomycetes</taxon>
        <taxon>Tilletiales</taxon>
        <taxon>Tilletiaceae</taxon>
        <taxon>Tilletia</taxon>
    </lineage>
</organism>
<proteinExistence type="predicted"/>
<accession>A0A8X7T760</accession>
<protein>
    <recommendedName>
        <fullName evidence="3">Methyltransferase domain-containing protein</fullName>
    </recommendedName>
</protein>
<evidence type="ECO:0000313" key="2">
    <source>
        <dbReference type="Proteomes" id="UP000078113"/>
    </source>
</evidence>
<evidence type="ECO:0008006" key="3">
    <source>
        <dbReference type="Google" id="ProtNLM"/>
    </source>
</evidence>
<gene>
    <name evidence="1" type="ORF">A4X09_0g1338</name>
</gene>